<comment type="caution">
    <text evidence="2">The sequence shown here is derived from an EMBL/GenBank/DDBJ whole genome shotgun (WGS) entry which is preliminary data.</text>
</comment>
<accession>A0A919JT93</accession>
<sequence length="152" mass="16585">MKRRIVATGVAALAATGLTAMATPTAAVASRPGPRPVTTWVDAVPAGQTSWVSVNWTTGRKICDAKVTVEGGDVRIGYPENTGTYTSFWQSDRLRPKRLDYTAFTVHPEGPADRYRQLHATLRYTTCGRHAVEKAQTYRLTLVVLPADPAEK</sequence>
<evidence type="ECO:0000313" key="2">
    <source>
        <dbReference type="EMBL" id="GIE52554.1"/>
    </source>
</evidence>
<feature type="chain" id="PRO_5039049037" evidence="1">
    <location>
        <begin position="23"/>
        <end position="152"/>
    </location>
</feature>
<proteinExistence type="predicted"/>
<dbReference type="Proteomes" id="UP000647172">
    <property type="component" value="Unassembled WGS sequence"/>
</dbReference>
<dbReference type="AlphaFoldDB" id="A0A919JT93"/>
<name>A0A919JT93_9ACTN</name>
<organism evidence="2 3">
    <name type="scientific">Actinoplanes nipponensis</name>
    <dbReference type="NCBI Taxonomy" id="135950"/>
    <lineage>
        <taxon>Bacteria</taxon>
        <taxon>Bacillati</taxon>
        <taxon>Actinomycetota</taxon>
        <taxon>Actinomycetes</taxon>
        <taxon>Micromonosporales</taxon>
        <taxon>Micromonosporaceae</taxon>
        <taxon>Actinoplanes</taxon>
    </lineage>
</organism>
<reference evidence="2" key="1">
    <citation type="submission" date="2021-01" db="EMBL/GenBank/DDBJ databases">
        <title>Whole genome shotgun sequence of Actinoplanes nipponensis NBRC 14063.</title>
        <authorList>
            <person name="Komaki H."/>
            <person name="Tamura T."/>
        </authorList>
    </citation>
    <scope>NUCLEOTIDE SEQUENCE</scope>
    <source>
        <strain evidence="2">NBRC 14063</strain>
    </source>
</reference>
<feature type="signal peptide" evidence="1">
    <location>
        <begin position="1"/>
        <end position="22"/>
    </location>
</feature>
<gene>
    <name evidence="2" type="ORF">Ani05nite_60880</name>
</gene>
<evidence type="ECO:0000256" key="1">
    <source>
        <dbReference type="SAM" id="SignalP"/>
    </source>
</evidence>
<dbReference type="EMBL" id="BOMQ01000071">
    <property type="protein sequence ID" value="GIE52554.1"/>
    <property type="molecule type" value="Genomic_DNA"/>
</dbReference>
<protein>
    <submittedName>
        <fullName evidence="2">Uncharacterized protein</fullName>
    </submittedName>
</protein>
<keyword evidence="1" id="KW-0732">Signal</keyword>
<evidence type="ECO:0000313" key="3">
    <source>
        <dbReference type="Proteomes" id="UP000647172"/>
    </source>
</evidence>
<keyword evidence="3" id="KW-1185">Reference proteome</keyword>